<evidence type="ECO:0000256" key="13">
    <source>
        <dbReference type="ARBA" id="ARBA00049209"/>
    </source>
</evidence>
<organism evidence="16">
    <name type="scientific">marine metagenome</name>
    <dbReference type="NCBI Taxonomy" id="408172"/>
    <lineage>
        <taxon>unclassified sequences</taxon>
        <taxon>metagenomes</taxon>
        <taxon>ecological metagenomes</taxon>
    </lineage>
</organism>
<keyword evidence="9" id="KW-0456">Lyase</keyword>
<evidence type="ECO:0000256" key="9">
    <source>
        <dbReference type="ARBA" id="ARBA00023239"/>
    </source>
</evidence>
<accession>A0A382PYA3</accession>
<dbReference type="PROSITE" id="PS51385">
    <property type="entry name" value="YJEF_N"/>
    <property type="match status" value="1"/>
</dbReference>
<comment type="function">
    <text evidence="10">Bifunctional enzyme that catalyzes the epimerization of the S- and R-forms of NAD(P)HX and the dehydration of the S-form of NAD(P)HX at the expense of ADP, which is converted to AMP. This allows the repair of both epimers of NAD(P)HX, a damaged form of NAD(P)H that is a result of enzymatic or heat-dependent hydration.</text>
</comment>
<dbReference type="CDD" id="cd01171">
    <property type="entry name" value="YXKO-related"/>
    <property type="match status" value="1"/>
</dbReference>
<evidence type="ECO:0000256" key="6">
    <source>
        <dbReference type="ARBA" id="ARBA00022840"/>
    </source>
</evidence>
<evidence type="ECO:0000256" key="2">
    <source>
        <dbReference type="ARBA" id="ARBA00006001"/>
    </source>
</evidence>
<evidence type="ECO:0000259" key="14">
    <source>
        <dbReference type="PROSITE" id="PS51383"/>
    </source>
</evidence>
<evidence type="ECO:0000256" key="12">
    <source>
        <dbReference type="ARBA" id="ARBA00048238"/>
    </source>
</evidence>
<reference evidence="16" key="1">
    <citation type="submission" date="2018-05" db="EMBL/GenBank/DDBJ databases">
        <authorList>
            <person name="Lanie J.A."/>
            <person name="Ng W.-L."/>
            <person name="Kazmierczak K.M."/>
            <person name="Andrzejewski T.M."/>
            <person name="Davidsen T.M."/>
            <person name="Wayne K.J."/>
            <person name="Tettelin H."/>
            <person name="Glass J.I."/>
            <person name="Rusch D."/>
            <person name="Podicherti R."/>
            <person name="Tsui H.-C.T."/>
            <person name="Winkler M.E."/>
        </authorList>
    </citation>
    <scope>NUCLEOTIDE SEQUENCE</scope>
</reference>
<comment type="similarity">
    <text evidence="2">In the N-terminal section; belongs to the NnrE/AIBP family.</text>
</comment>
<dbReference type="AlphaFoldDB" id="A0A382PYA3"/>
<dbReference type="InterPro" id="IPR029056">
    <property type="entry name" value="Ribokinase-like"/>
</dbReference>
<dbReference type="GO" id="GO:0052856">
    <property type="term" value="F:NAD(P)HX epimerase activity"/>
    <property type="evidence" value="ECO:0007669"/>
    <property type="project" value="TreeGrafter"/>
</dbReference>
<feature type="non-terminal residue" evidence="16">
    <location>
        <position position="1"/>
    </location>
</feature>
<gene>
    <name evidence="16" type="ORF">METZ01_LOCUS330519</name>
</gene>
<keyword evidence="5" id="KW-0547">Nucleotide-binding</keyword>
<evidence type="ECO:0000256" key="11">
    <source>
        <dbReference type="ARBA" id="ARBA00032624"/>
    </source>
</evidence>
<dbReference type="GO" id="GO:0005524">
    <property type="term" value="F:ATP binding"/>
    <property type="evidence" value="ECO:0007669"/>
    <property type="project" value="UniProtKB-KW"/>
</dbReference>
<dbReference type="SUPFAM" id="SSF53613">
    <property type="entry name" value="Ribokinase-like"/>
    <property type="match status" value="1"/>
</dbReference>
<feature type="domain" description="YjeF C-terminal" evidence="14">
    <location>
        <begin position="122"/>
        <end position="339"/>
    </location>
</feature>
<comment type="similarity">
    <text evidence="3">In the C-terminal section; belongs to the NnrD/CARKD family.</text>
</comment>
<dbReference type="Gene3D" id="3.40.1190.20">
    <property type="match status" value="1"/>
</dbReference>
<dbReference type="PANTHER" id="PTHR12592:SF0">
    <property type="entry name" value="ATP-DEPENDENT (S)-NAD(P)H-HYDRATE DEHYDRATASE"/>
    <property type="match status" value="1"/>
</dbReference>
<proteinExistence type="inferred from homology"/>
<evidence type="ECO:0000256" key="8">
    <source>
        <dbReference type="ARBA" id="ARBA00023027"/>
    </source>
</evidence>
<dbReference type="Pfam" id="PF01256">
    <property type="entry name" value="Carb_kinase"/>
    <property type="match status" value="1"/>
</dbReference>
<dbReference type="PANTHER" id="PTHR12592">
    <property type="entry name" value="ATP-DEPENDENT (S)-NAD(P)H-HYDRATE DEHYDRATASE FAMILY MEMBER"/>
    <property type="match status" value="1"/>
</dbReference>
<dbReference type="InterPro" id="IPR036652">
    <property type="entry name" value="YjeF_N_dom_sf"/>
</dbReference>
<dbReference type="InterPro" id="IPR017953">
    <property type="entry name" value="Carbohydrate_kinase_pred_CS"/>
</dbReference>
<dbReference type="PROSITE" id="PS01049">
    <property type="entry name" value="YJEF_C_1"/>
    <property type="match status" value="1"/>
</dbReference>
<dbReference type="EC" id="4.2.1.136" evidence="4"/>
<name>A0A382PYA3_9ZZZZ</name>
<sequence>IELYEFNIDMINKIKLNIQKENLIIDGILGIGIKRKLDDKLSEITRHINSLNSYICSVDIPTGINSDDGTIDKNSIKATETLMLGYPKKGIVNSSNFNFIGRISTLDIGIENNISGRINLLNPEYIKKIEFSQKENNHKYMNGKLIILAGSRNYIGANLLCNYSALRSGVGLIANILSKDLYPFLAGKINDVIYFDQDFQNEQSIQQSLEIINSYDAVLLGPGLGTEEKQLNYYRKILIGGIKIPLILDADGIKLLNILNRKYFPDKIIITPHIGEMSLLSGISKENIIKDRLKCAIEISEKLDVYTVLKGPCTIVATPSGNANFSPWVNSGLAKAGSG</sequence>
<dbReference type="Pfam" id="PF03853">
    <property type="entry name" value="YjeF_N"/>
    <property type="match status" value="1"/>
</dbReference>
<dbReference type="InterPro" id="IPR000631">
    <property type="entry name" value="CARKD"/>
</dbReference>
<dbReference type="GO" id="GO:0052855">
    <property type="term" value="F:ADP-dependent NAD(P)H-hydrate dehydratase activity"/>
    <property type="evidence" value="ECO:0007669"/>
    <property type="project" value="UniProtKB-EC"/>
</dbReference>
<evidence type="ECO:0000256" key="1">
    <source>
        <dbReference type="ARBA" id="ARBA00001958"/>
    </source>
</evidence>
<evidence type="ECO:0000313" key="16">
    <source>
        <dbReference type="EMBL" id="SVC77665.1"/>
    </source>
</evidence>
<evidence type="ECO:0000256" key="10">
    <source>
        <dbReference type="ARBA" id="ARBA00025153"/>
    </source>
</evidence>
<dbReference type="GO" id="GO:0110051">
    <property type="term" value="P:metabolite repair"/>
    <property type="evidence" value="ECO:0007669"/>
    <property type="project" value="TreeGrafter"/>
</dbReference>
<keyword evidence="6" id="KW-0067">ATP-binding</keyword>
<comment type="catalytic activity">
    <reaction evidence="13">
        <text>(6S)-NADPHX + ADP = AMP + phosphate + NADPH + H(+)</text>
        <dbReference type="Rhea" id="RHEA:32235"/>
        <dbReference type="ChEBI" id="CHEBI:15378"/>
        <dbReference type="ChEBI" id="CHEBI:43474"/>
        <dbReference type="ChEBI" id="CHEBI:57783"/>
        <dbReference type="ChEBI" id="CHEBI:64076"/>
        <dbReference type="ChEBI" id="CHEBI:456215"/>
        <dbReference type="ChEBI" id="CHEBI:456216"/>
        <dbReference type="EC" id="4.2.1.136"/>
    </reaction>
</comment>
<feature type="domain" description="YjeF N-terminal" evidence="15">
    <location>
        <begin position="1"/>
        <end position="116"/>
    </location>
</feature>
<evidence type="ECO:0000259" key="15">
    <source>
        <dbReference type="PROSITE" id="PS51385"/>
    </source>
</evidence>
<dbReference type="Gene3D" id="3.40.50.10260">
    <property type="entry name" value="YjeF N-terminal domain"/>
    <property type="match status" value="1"/>
</dbReference>
<evidence type="ECO:0000256" key="5">
    <source>
        <dbReference type="ARBA" id="ARBA00022741"/>
    </source>
</evidence>
<dbReference type="InterPro" id="IPR004443">
    <property type="entry name" value="YjeF_N_dom"/>
</dbReference>
<evidence type="ECO:0000256" key="4">
    <source>
        <dbReference type="ARBA" id="ARBA00013129"/>
    </source>
</evidence>
<dbReference type="SUPFAM" id="SSF64153">
    <property type="entry name" value="YjeF N-terminal domain-like"/>
    <property type="match status" value="1"/>
</dbReference>
<dbReference type="EMBL" id="UINC01110272">
    <property type="protein sequence ID" value="SVC77665.1"/>
    <property type="molecule type" value="Genomic_DNA"/>
</dbReference>
<keyword evidence="8" id="KW-0520">NAD</keyword>
<dbReference type="PROSITE" id="PS51383">
    <property type="entry name" value="YJEF_C_3"/>
    <property type="match status" value="1"/>
</dbReference>
<feature type="non-terminal residue" evidence="16">
    <location>
        <position position="339"/>
    </location>
</feature>
<keyword evidence="7" id="KW-0521">NADP</keyword>
<evidence type="ECO:0000256" key="7">
    <source>
        <dbReference type="ARBA" id="ARBA00022857"/>
    </source>
</evidence>
<comment type="catalytic activity">
    <reaction evidence="12">
        <text>(6S)-NADHX + ADP = AMP + phosphate + NADH + H(+)</text>
        <dbReference type="Rhea" id="RHEA:32223"/>
        <dbReference type="ChEBI" id="CHEBI:15378"/>
        <dbReference type="ChEBI" id="CHEBI:43474"/>
        <dbReference type="ChEBI" id="CHEBI:57945"/>
        <dbReference type="ChEBI" id="CHEBI:64074"/>
        <dbReference type="ChEBI" id="CHEBI:456215"/>
        <dbReference type="ChEBI" id="CHEBI:456216"/>
        <dbReference type="EC" id="4.2.1.136"/>
    </reaction>
</comment>
<protein>
    <recommendedName>
        <fullName evidence="4">ADP-dependent NAD(P)H-hydrate dehydratase</fullName>
        <ecNumber evidence="4">4.2.1.136</ecNumber>
    </recommendedName>
    <alternativeName>
        <fullName evidence="11">Nicotinamide nucleotide repair protein</fullName>
    </alternativeName>
</protein>
<comment type="cofactor">
    <cofactor evidence="1">
        <name>K(+)</name>
        <dbReference type="ChEBI" id="CHEBI:29103"/>
    </cofactor>
</comment>
<evidence type="ECO:0000256" key="3">
    <source>
        <dbReference type="ARBA" id="ARBA00009524"/>
    </source>
</evidence>